<dbReference type="InterPro" id="IPR022617">
    <property type="entry name" value="Rad60/SUMO-like_dom"/>
</dbReference>
<sequence>MSYMQKRKELGFSDSDSDSDEGSVPKSKKRSITLVDPSPPPSESTDPQASPLDTVRPQPSAIRKEKMPAQSPLSPSDPSSSLMTSPAISLSPARSQSIVIPDEPPSDAASPKSTRQPPVVINLDDFDPDLLDMGPPASSSPQPSSASPAEPKRIAVRLYFINLKPVKNDDPGVQQVLTLLSKPMKFYLFQSDTFAKMLEIFSQKKCMRMEELVLVYNKSAVVLRATPSSLLMDPNQENRMEVYLRRDFENKVENDRQERAARLLRMEQENSDDYVFDATDQDDMEPAESEEGLIHVKLRGKDNKDIGLRVKPSTTVQSMVKQYLVLLKLDEGLADKVQLSFEGEKLDPASTVEDTDLEDQDMLSVIMH</sequence>
<evidence type="ECO:0000259" key="2">
    <source>
        <dbReference type="PROSITE" id="PS50053"/>
    </source>
</evidence>
<dbReference type="EMBL" id="MCGT01000002">
    <property type="protein sequence ID" value="ORX62130.1"/>
    <property type="molecule type" value="Genomic_DNA"/>
</dbReference>
<dbReference type="STRING" id="101127.A0A1X2GVT1"/>
<dbReference type="InterPro" id="IPR000626">
    <property type="entry name" value="Ubiquitin-like_dom"/>
</dbReference>
<reference evidence="3 4" key="1">
    <citation type="submission" date="2016-07" db="EMBL/GenBank/DDBJ databases">
        <title>Pervasive Adenine N6-methylation of Active Genes in Fungi.</title>
        <authorList>
            <consortium name="DOE Joint Genome Institute"/>
            <person name="Mondo S.J."/>
            <person name="Dannebaum R.O."/>
            <person name="Kuo R.C."/>
            <person name="Labutti K."/>
            <person name="Haridas S."/>
            <person name="Kuo A."/>
            <person name="Salamov A."/>
            <person name="Ahrendt S.R."/>
            <person name="Lipzen A."/>
            <person name="Sullivan W."/>
            <person name="Andreopoulos W.B."/>
            <person name="Clum A."/>
            <person name="Lindquist E."/>
            <person name="Daum C."/>
            <person name="Ramamoorthy G.K."/>
            <person name="Gryganskyi A."/>
            <person name="Culley D."/>
            <person name="Magnuson J.K."/>
            <person name="James T.Y."/>
            <person name="O'Malley M.A."/>
            <person name="Stajich J.E."/>
            <person name="Spatafora J.W."/>
            <person name="Visel A."/>
            <person name="Grigoriev I.V."/>
        </authorList>
    </citation>
    <scope>NUCLEOTIDE SEQUENCE [LARGE SCALE GENOMIC DNA]</scope>
    <source>
        <strain evidence="3 4">NRRL 3301</strain>
    </source>
</reference>
<accession>A0A1X2GVT1</accession>
<evidence type="ECO:0000313" key="4">
    <source>
        <dbReference type="Proteomes" id="UP000242146"/>
    </source>
</evidence>
<organism evidence="3 4">
    <name type="scientific">Hesseltinella vesiculosa</name>
    <dbReference type="NCBI Taxonomy" id="101127"/>
    <lineage>
        <taxon>Eukaryota</taxon>
        <taxon>Fungi</taxon>
        <taxon>Fungi incertae sedis</taxon>
        <taxon>Mucoromycota</taxon>
        <taxon>Mucoromycotina</taxon>
        <taxon>Mucoromycetes</taxon>
        <taxon>Mucorales</taxon>
        <taxon>Cunninghamellaceae</taxon>
        <taxon>Hesseltinella</taxon>
    </lineage>
</organism>
<feature type="region of interest" description="Disordered" evidence="1">
    <location>
        <begin position="1"/>
        <end position="150"/>
    </location>
</feature>
<name>A0A1X2GVT1_9FUNG</name>
<dbReference type="Gene3D" id="3.10.20.90">
    <property type="entry name" value="Phosphatidylinositol 3-kinase Catalytic Subunit, Chain A, domain 1"/>
    <property type="match status" value="1"/>
</dbReference>
<evidence type="ECO:0000313" key="3">
    <source>
        <dbReference type="EMBL" id="ORX62130.1"/>
    </source>
</evidence>
<dbReference type="AlphaFoldDB" id="A0A1X2GVT1"/>
<feature type="compositionally biased region" description="Basic and acidic residues" evidence="1">
    <location>
        <begin position="1"/>
        <end position="11"/>
    </location>
</feature>
<gene>
    <name evidence="3" type="ORF">DM01DRAFT_1331590</name>
</gene>
<dbReference type="PROSITE" id="PS50053">
    <property type="entry name" value="UBIQUITIN_2"/>
    <property type="match status" value="1"/>
</dbReference>
<dbReference type="CDD" id="cd17080">
    <property type="entry name" value="Ubl_SLD2_Esc2_like"/>
    <property type="match status" value="1"/>
</dbReference>
<feature type="domain" description="Ubiquitin-like" evidence="2">
    <location>
        <begin position="294"/>
        <end position="368"/>
    </location>
</feature>
<keyword evidence="4" id="KW-1185">Reference proteome</keyword>
<dbReference type="Pfam" id="PF11976">
    <property type="entry name" value="Rad60-SLD"/>
    <property type="match status" value="1"/>
</dbReference>
<dbReference type="Proteomes" id="UP000242146">
    <property type="component" value="Unassembled WGS sequence"/>
</dbReference>
<proteinExistence type="predicted"/>
<protein>
    <recommendedName>
        <fullName evidence="2">Ubiquitin-like domain-containing protein</fullName>
    </recommendedName>
</protein>
<dbReference type="InterPro" id="IPR029071">
    <property type="entry name" value="Ubiquitin-like_domsf"/>
</dbReference>
<feature type="compositionally biased region" description="Low complexity" evidence="1">
    <location>
        <begin position="71"/>
        <end position="86"/>
    </location>
</feature>
<feature type="compositionally biased region" description="Low complexity" evidence="1">
    <location>
        <begin position="135"/>
        <end position="149"/>
    </location>
</feature>
<comment type="caution">
    <text evidence="3">The sequence shown here is derived from an EMBL/GenBank/DDBJ whole genome shotgun (WGS) entry which is preliminary data.</text>
</comment>
<dbReference type="SUPFAM" id="SSF54236">
    <property type="entry name" value="Ubiquitin-like"/>
    <property type="match status" value="1"/>
</dbReference>
<dbReference type="OrthoDB" id="3365399at2759"/>
<evidence type="ECO:0000256" key="1">
    <source>
        <dbReference type="SAM" id="MobiDB-lite"/>
    </source>
</evidence>